<dbReference type="InterPro" id="IPR013784">
    <property type="entry name" value="Carb-bd-like_fold"/>
</dbReference>
<dbReference type="InterPro" id="IPR008969">
    <property type="entry name" value="CarboxyPept-like_regulatory"/>
</dbReference>
<dbReference type="PANTHER" id="PTHR45739">
    <property type="entry name" value="MATRIX PROTEIN, PUTATIVE-RELATED"/>
    <property type="match status" value="1"/>
</dbReference>
<dbReference type="SUPFAM" id="SSF49464">
    <property type="entry name" value="Carboxypeptidase regulatory domain-like"/>
    <property type="match status" value="2"/>
</dbReference>
<dbReference type="PANTHER" id="PTHR45739:SF8">
    <property type="entry name" value="FRAS1-RELATED EXTRACELLULAR MATRIX PROTEIN 1"/>
    <property type="match status" value="1"/>
</dbReference>
<dbReference type="InterPro" id="IPR010221">
    <property type="entry name" value="VCBS_dom"/>
</dbReference>
<evidence type="ECO:0000313" key="2">
    <source>
        <dbReference type="Proteomes" id="UP001628193"/>
    </source>
</evidence>
<proteinExistence type="predicted"/>
<reference evidence="1 2" key="1">
    <citation type="submission" date="2024-05" db="EMBL/GenBank/DDBJ databases">
        <authorList>
            <consortium name="Candidatus Magnetaquicoccaceae bacterium FCR-1 genome sequencing consortium"/>
            <person name="Shimoshige H."/>
            <person name="Shimamura S."/>
            <person name="Taoka A."/>
            <person name="Kobayashi H."/>
            <person name="Maekawa T."/>
        </authorList>
    </citation>
    <scope>NUCLEOTIDE SEQUENCE [LARGE SCALE GENOMIC DNA]</scope>
    <source>
        <strain evidence="1 2">FCR-1</strain>
    </source>
</reference>
<dbReference type="InterPro" id="IPR013783">
    <property type="entry name" value="Ig-like_fold"/>
</dbReference>
<protein>
    <recommendedName>
        <fullName evidence="3">Tandem-95 repeat protein</fullName>
    </recommendedName>
</protein>
<name>A0ABQ0CDB8_9PROT</name>
<evidence type="ECO:0000313" key="1">
    <source>
        <dbReference type="EMBL" id="GAB0058685.1"/>
    </source>
</evidence>
<accession>A0ABQ0CDB8</accession>
<sequence length="2109" mass="216938">MTYSIVSNGSNGVAIITNAATGAYTYMPYSNASGTDSFTFKVNDGTTDSNTATITITITPVNDAPVSSNGTLSVNKNKSGSGTLSASDVDNTSLTYTLVTTGSKGTATITNAATGAFTYTPNTGETGTDSFTFKANDGTDDSNVATVTITINESEDMPIANSGTLNATEETIASGILTGSDANGDPLTYAVVANGTKGTAVVTNAATGAYTYTPKADVNGSDSFTFKVNDGKLDSNPATITVTIQAINDAPVAQNGTLATNEDTAATGTLLTTDVDGDALTYSIVANGTKGTATITNATTGAYSYTPMADANGTDSFTFKINDGKLDSNTATISVTINPVNDVPVAQDMTITTHEDTTTTGDLLASDVDGDALTYTITSNGTKGTATITDAATGSFRYVPNANAHGTDTISFKVNDGKRDSNVATITIIVAPVNDPPVAQNGTLATREETAITGTLLASDVDGDVLTYSIVANGGKGTATITNATTGAYSYVPNALAYGTDTITFQVNDGQADSNTAVVSVTITRNNTAPAATSGITSTALSGSDQSITLTGTDREEDPLKFIIESLPGHGQLYQTADGLARGAEITATGTQLSNSSGKVIYVSTSGWSGTDSFQFSASDGKLTSSATGVNVQVQAVNTALTLADIPNVSVKASLSNNTPVTVPFTVTTAKTTTSNLTFMVKSLNNDLVPDANIQVMTSTPTRLVIIPKIGRAGSAVITLTVSDGVTEPVSKSFTLTVELDIPTGTEQLSGVITNASGTGIANVLVRLLPVSDPVNGTTGDSLETLTDSSGRYRFIAKQGLYRLEFLTSYRDRFNRLTTLPGNIIGGFANGAGGVVNSQDAANVLQLADTTELKTTLYAGVMISGTVKTNDNKPVVGAILMIHNLDWSVVANVKSASDGSFSSQVRLGLEYRVQVLPAFCESSNTDTAQGCGTAWVDFLGGQWVQSGTTGETRNGTVTPGDDDKATKLKADGALVLAVKVDLGQKVTGRVVDGSGEGMAFAWVESPVGGVPTDANGTFTLTVPSGSLPSGFKLSIYPGGHEDPVNHEWIPGTAFTGGDVTGDVASGFTLTHDPTTATFLTSWPDQALGDADKKGLKIAVGRKILLQGSIQSSLNGVANIWVNAHAIDGAVSVGVSSKSDGTFTIPIPAPLSGVTVWYEVAPWSDQYLLPDPVMVRVTATGITGVYSIDPIKSVDANGMYKPVAGSQIGTATTVDFAVTSGTKISGRLTDAAGQGMPWIWIDFHTQDGSKYYGTFSDENGNYSLTVAPSQNYIGVIWGGKGQYRTTFYRNAVKESETTLIAVGTNDVGNIDFMLDAGAKVSGTVAGLASGEKIRVSVWSESTGSMGGAEVTGTGDGTTPRTFEIAGLVPASDYRLDWRGSSEEIPNGYYGGTPTSGTSVGPVGWEKATRLNTTNGNVTGVGIDLAKVTGKSLHVQVTGLPANAWVDANAWSEKLDNGRWKRVQADGSGSATFEIKGLDASGDDYRLFIGGPETAFKVGTFNGESGTTTYPTQAGTLVGWDRATLLDMANDRYVKVAVSTGYTLTVTVTGLASGQKAWVDAISETTGAHTGGSVVYGNGTSDQVVLKGLDAADDYRVSIWGEQILGGTYAGVGKSLGAWDKAELVDLSQGDGAITFSVTTGKTISGTVSGLKSNDTARIDAWSESTWSWSGTSLKAGSTGSESYAIQGVGLASDFKVSFNADAYLPQSQSNVDTTTANATGVNFTASTGGSIISAVKGLNANEWARVDAWSPGGNHLLTGGVTADANGTGSYILKGVPTADDYAVSLWRGNKGIYFARSGVTPSWSEHTPVSVSGVTATTGIDFDLSAANSLFFTLSGTVSGLSADQMVEIHAWSDKAGATTSLTGNGSFKLEGLPSGNYTVEVTSTGYAPQRTGGVTVANGVVTQIRWTASWKSVGTVALTQDTTGLNVALSKGYALKGTVTRSGAAVDGVLVNIWSDADNVGGSAVTNSKGEFTVKGLPNATYRVDVWTPDGSASNNSVTVNGADVSAVNLVVTKASGAILVKMTEQGNAVAGNALVLAYEQGVEKERCVTDQGSGSCTLDGLTVGTNYTIKVFGSNNLKAGNWSTSSGYCEGTANATNPATTVELQLN</sequence>
<dbReference type="Gene3D" id="2.60.40.3440">
    <property type="match status" value="2"/>
</dbReference>
<dbReference type="Gene3D" id="2.60.40.1120">
    <property type="entry name" value="Carboxypeptidase-like, regulatory domain"/>
    <property type="match status" value="1"/>
</dbReference>
<keyword evidence="2" id="KW-1185">Reference proteome</keyword>
<dbReference type="Gene3D" id="2.60.40.2810">
    <property type="match status" value="4"/>
</dbReference>
<dbReference type="SUPFAM" id="SSF117074">
    <property type="entry name" value="Hypothetical protein PA1324"/>
    <property type="match status" value="1"/>
</dbReference>
<gene>
    <name evidence="1" type="ORF">SIID45300_03039</name>
</gene>
<reference evidence="1 2" key="2">
    <citation type="submission" date="2024-09" db="EMBL/GenBank/DDBJ databases">
        <title>Draft genome sequence of Candidatus Magnetaquicoccaceae bacterium FCR-1.</title>
        <authorList>
            <person name="Shimoshige H."/>
            <person name="Shimamura S."/>
            <person name="Taoka A."/>
            <person name="Kobayashi H."/>
            <person name="Maekawa T."/>
        </authorList>
    </citation>
    <scope>NUCLEOTIDE SEQUENCE [LARGE SCALE GENOMIC DNA]</scope>
    <source>
        <strain evidence="1 2">FCR-1</strain>
    </source>
</reference>
<dbReference type="SUPFAM" id="SSF49452">
    <property type="entry name" value="Starch-binding domain-like"/>
    <property type="match status" value="1"/>
</dbReference>
<evidence type="ECO:0008006" key="3">
    <source>
        <dbReference type="Google" id="ProtNLM"/>
    </source>
</evidence>
<dbReference type="Pfam" id="PF17963">
    <property type="entry name" value="Big_9"/>
    <property type="match status" value="6"/>
</dbReference>
<dbReference type="NCBIfam" id="TIGR01965">
    <property type="entry name" value="VCBS_repeat"/>
    <property type="match status" value="1"/>
</dbReference>
<dbReference type="Proteomes" id="UP001628193">
    <property type="component" value="Unassembled WGS sequence"/>
</dbReference>
<comment type="caution">
    <text evidence="1">The sequence shown here is derived from an EMBL/GenBank/DDBJ whole genome shotgun (WGS) entry which is preliminary data.</text>
</comment>
<organism evidence="1 2">
    <name type="scientific">Candidatus Magnetaquiglobus chichijimensis</name>
    <dbReference type="NCBI Taxonomy" id="3141448"/>
    <lineage>
        <taxon>Bacteria</taxon>
        <taxon>Pseudomonadati</taxon>
        <taxon>Pseudomonadota</taxon>
        <taxon>Magnetococcia</taxon>
        <taxon>Magnetococcales</taxon>
        <taxon>Candidatus Magnetaquicoccaceae</taxon>
        <taxon>Candidatus Magnetaquiglobus</taxon>
    </lineage>
</organism>
<dbReference type="NCBIfam" id="NF012211">
    <property type="entry name" value="tand_rpt_95"/>
    <property type="match status" value="7"/>
</dbReference>
<dbReference type="Gene3D" id="2.60.40.10">
    <property type="entry name" value="Immunoglobulins"/>
    <property type="match status" value="2"/>
</dbReference>
<dbReference type="EMBL" id="BAAFGK010000005">
    <property type="protein sequence ID" value="GAB0058685.1"/>
    <property type="molecule type" value="Genomic_DNA"/>
</dbReference>
<dbReference type="InterPro" id="IPR051561">
    <property type="entry name" value="FRAS1_ECM"/>
</dbReference>
<dbReference type="Pfam" id="PF13620">
    <property type="entry name" value="CarboxypepD_reg"/>
    <property type="match status" value="2"/>
</dbReference>